<evidence type="ECO:0000313" key="2">
    <source>
        <dbReference type="Proteomes" id="UP000672934"/>
    </source>
</evidence>
<reference evidence="1" key="1">
    <citation type="submission" date="2021-03" db="EMBL/GenBank/DDBJ databases">
        <authorList>
            <person name="Peeters C."/>
        </authorList>
    </citation>
    <scope>NUCLEOTIDE SEQUENCE</scope>
    <source>
        <strain evidence="1">LMG 31506</strain>
    </source>
</reference>
<keyword evidence="2" id="KW-1185">Reference proteome</keyword>
<organism evidence="1 2">
    <name type="scientific">Cupriavidus yeoncheonensis</name>
    <dbReference type="NCBI Taxonomy" id="1462994"/>
    <lineage>
        <taxon>Bacteria</taxon>
        <taxon>Pseudomonadati</taxon>
        <taxon>Pseudomonadota</taxon>
        <taxon>Betaproteobacteria</taxon>
        <taxon>Burkholderiales</taxon>
        <taxon>Burkholderiaceae</taxon>
        <taxon>Cupriavidus</taxon>
    </lineage>
</organism>
<sequence>MAEFGSEPVGEAPEHFTSFLVQDRKMWADVIQSARITLE</sequence>
<comment type="caution">
    <text evidence="1">The sequence shown here is derived from an EMBL/GenBank/DDBJ whole genome shotgun (WGS) entry which is preliminary data.</text>
</comment>
<dbReference type="Proteomes" id="UP000672934">
    <property type="component" value="Unassembled WGS sequence"/>
</dbReference>
<dbReference type="EMBL" id="CAJPUY010000001">
    <property type="protein sequence ID" value="CAG2126777.1"/>
    <property type="molecule type" value="Genomic_DNA"/>
</dbReference>
<proteinExistence type="predicted"/>
<evidence type="ECO:0000313" key="1">
    <source>
        <dbReference type="EMBL" id="CAG2126777.1"/>
    </source>
</evidence>
<name>A0A916IQF3_9BURK</name>
<protein>
    <submittedName>
        <fullName evidence="1">Uncharacterized protein</fullName>
    </submittedName>
</protein>
<accession>A0A916IQF3</accession>
<dbReference type="AlphaFoldDB" id="A0A916IQF3"/>
<dbReference type="Gene3D" id="3.40.190.150">
    <property type="entry name" value="Bordetella uptake gene, domain 1"/>
    <property type="match status" value="1"/>
</dbReference>
<gene>
    <name evidence="1" type="ORF">LMG31506_00166</name>
</gene>
<dbReference type="InterPro" id="IPR042100">
    <property type="entry name" value="Bug_dom1"/>
</dbReference>